<gene>
    <name evidence="1" type="ORF">S01H1_16223</name>
</gene>
<sequence length="213" mass="22624">MALPIPAFYTTTGAILTEKVFGSVQAGEYKPAGSSGYEFRLYNAIGSTESNTMTSVKVSIRDDDGGTDEVWVEQHWIQIKSSSGSTGSGIIDDAQTVFTPVGKNKELSVGDIPSGEYRTLFARCAPPTDAEEDSTIEFQLRVTCQQPGTPICNWITGLRGSGVVASTSHPFRMSTGTTGGIIPYEGGYALIYNNEIYHGSSGEFNCSTGSSGT</sequence>
<feature type="non-terminal residue" evidence="1">
    <location>
        <position position="213"/>
    </location>
</feature>
<reference evidence="1" key="1">
    <citation type="journal article" date="2014" name="Front. Microbiol.">
        <title>High frequency of phylogenetically diverse reductive dehalogenase-homologous genes in deep subseafloor sedimentary metagenomes.</title>
        <authorList>
            <person name="Kawai M."/>
            <person name="Futagami T."/>
            <person name="Toyoda A."/>
            <person name="Takaki Y."/>
            <person name="Nishi S."/>
            <person name="Hori S."/>
            <person name="Arai W."/>
            <person name="Tsubouchi T."/>
            <person name="Morono Y."/>
            <person name="Uchiyama I."/>
            <person name="Ito T."/>
            <person name="Fujiyama A."/>
            <person name="Inagaki F."/>
            <person name="Takami H."/>
        </authorList>
    </citation>
    <scope>NUCLEOTIDE SEQUENCE</scope>
    <source>
        <strain evidence="1">Expedition CK06-06</strain>
    </source>
</reference>
<comment type="caution">
    <text evidence="1">The sequence shown here is derived from an EMBL/GenBank/DDBJ whole genome shotgun (WGS) entry which is preliminary data.</text>
</comment>
<proteinExistence type="predicted"/>
<name>X0SG18_9ZZZZ</name>
<organism evidence="1">
    <name type="scientific">marine sediment metagenome</name>
    <dbReference type="NCBI Taxonomy" id="412755"/>
    <lineage>
        <taxon>unclassified sequences</taxon>
        <taxon>metagenomes</taxon>
        <taxon>ecological metagenomes</taxon>
    </lineage>
</organism>
<dbReference type="AlphaFoldDB" id="X0SG18"/>
<evidence type="ECO:0000313" key="1">
    <source>
        <dbReference type="EMBL" id="GAF79963.1"/>
    </source>
</evidence>
<dbReference type="EMBL" id="BARS01008519">
    <property type="protein sequence ID" value="GAF79963.1"/>
    <property type="molecule type" value="Genomic_DNA"/>
</dbReference>
<accession>X0SG18</accession>
<protein>
    <submittedName>
        <fullName evidence="1">Uncharacterized protein</fullName>
    </submittedName>
</protein>